<feature type="transmembrane region" description="Helical" evidence="1">
    <location>
        <begin position="40"/>
        <end position="63"/>
    </location>
</feature>
<keyword evidence="1" id="KW-1133">Transmembrane helix</keyword>
<keyword evidence="1" id="KW-0472">Membrane</keyword>
<evidence type="ECO:0000313" key="3">
    <source>
        <dbReference type="Proteomes" id="UP000326936"/>
    </source>
</evidence>
<proteinExistence type="predicted"/>
<organism evidence="2 3">
    <name type="scientific">Vibrio aquimaris</name>
    <dbReference type="NCBI Taxonomy" id="2587862"/>
    <lineage>
        <taxon>Bacteria</taxon>
        <taxon>Pseudomonadati</taxon>
        <taxon>Pseudomonadota</taxon>
        <taxon>Gammaproteobacteria</taxon>
        <taxon>Vibrionales</taxon>
        <taxon>Vibrionaceae</taxon>
        <taxon>Vibrio</taxon>
    </lineage>
</organism>
<keyword evidence="3" id="KW-1185">Reference proteome</keyword>
<keyword evidence="1" id="KW-0812">Transmembrane</keyword>
<dbReference type="Proteomes" id="UP000326936">
    <property type="component" value="Chromosome"/>
</dbReference>
<feature type="transmembrane region" description="Helical" evidence="1">
    <location>
        <begin position="172"/>
        <end position="195"/>
    </location>
</feature>
<dbReference type="RefSeq" id="WP_152430781.1">
    <property type="nucleotide sequence ID" value="NZ_CBCSDK010000007.1"/>
</dbReference>
<dbReference type="AlphaFoldDB" id="A0A5P9CKA5"/>
<gene>
    <name evidence="2" type="ORF">FIV01_09565</name>
</gene>
<evidence type="ECO:0000256" key="1">
    <source>
        <dbReference type="SAM" id="Phobius"/>
    </source>
</evidence>
<evidence type="ECO:0000313" key="2">
    <source>
        <dbReference type="EMBL" id="QFT26675.1"/>
    </source>
</evidence>
<dbReference type="EMBL" id="CP045350">
    <property type="protein sequence ID" value="QFT26675.1"/>
    <property type="molecule type" value="Genomic_DNA"/>
</dbReference>
<name>A0A5P9CKA5_9VIBR</name>
<dbReference type="OrthoDB" id="5871309at2"/>
<dbReference type="PROSITE" id="PS51257">
    <property type="entry name" value="PROKAR_LIPOPROTEIN"/>
    <property type="match status" value="1"/>
</dbReference>
<feature type="transmembrane region" description="Helical" evidence="1">
    <location>
        <begin position="105"/>
        <end position="128"/>
    </location>
</feature>
<feature type="transmembrane region" description="Helical" evidence="1">
    <location>
        <begin position="75"/>
        <end position="99"/>
    </location>
</feature>
<protein>
    <submittedName>
        <fullName evidence="2">Uncharacterized protein</fullName>
    </submittedName>
</protein>
<sequence length="276" mass="31584">MEVTSLKDKISNLRKCLLILFSFFSCVCLMQFMVLDEINILAISPIIIYFIISLSLIAPIFFCSKKHILKHLPDYLMLIILYSIYVFYNFILSSVFISIEKPYDANFMLSFLMLFFLCFGFLAGNFFTKKRDNTSFEKETIIRGNEIELRKFNPWADLSLDKAPWLRKPLKGLHYAVAVFILLIDGSAAGLSIAIAEGLRRSGILGDDINTHAFLFFTMGVPIGIAMGVVIAPLISYLYHWRKLLKTVKKEHGSYTVLLNLEKKPYSELKQELSEG</sequence>
<feature type="transmembrane region" description="Helical" evidence="1">
    <location>
        <begin position="16"/>
        <end position="34"/>
    </location>
</feature>
<feature type="transmembrane region" description="Helical" evidence="1">
    <location>
        <begin position="215"/>
        <end position="239"/>
    </location>
</feature>
<accession>A0A5P9CKA5</accession>
<reference evidence="2 3" key="1">
    <citation type="submission" date="2019-10" db="EMBL/GenBank/DDBJ databases">
        <title>Complete genome sequence of Vibrio sp. strain THAF100, isolated from non-filtered water from the water column of tank 6 of a marine aquarium containing stony-coral fragments. Water maintained at 26 degree C.</title>
        <authorList>
            <person name="Ruckert C."/>
            <person name="Franco A."/>
            <person name="Kalinowski J."/>
            <person name="Glaeser S."/>
        </authorList>
    </citation>
    <scope>NUCLEOTIDE SEQUENCE [LARGE SCALE GENOMIC DNA]</scope>
    <source>
        <strain evidence="2 3">THAF100</strain>
    </source>
</reference>
<dbReference type="KEGG" id="vaq:FIV01_09565"/>